<name>A0A6S6S9M7_9BACT</name>
<proteinExistence type="predicted"/>
<organism evidence="1">
    <name type="scientific">uncultured Sulfurovum sp</name>
    <dbReference type="NCBI Taxonomy" id="269237"/>
    <lineage>
        <taxon>Bacteria</taxon>
        <taxon>Pseudomonadati</taxon>
        <taxon>Campylobacterota</taxon>
        <taxon>Epsilonproteobacteria</taxon>
        <taxon>Campylobacterales</taxon>
        <taxon>Sulfurovaceae</taxon>
        <taxon>Sulfurovum</taxon>
        <taxon>environmental samples</taxon>
    </lineage>
</organism>
<protein>
    <submittedName>
        <fullName evidence="1">Uncharacterized protein</fullName>
    </submittedName>
</protein>
<evidence type="ECO:0000313" key="1">
    <source>
        <dbReference type="EMBL" id="CAA6799333.1"/>
    </source>
</evidence>
<gene>
    <name evidence="1" type="ORF">HELGO_WM11498</name>
</gene>
<dbReference type="AlphaFoldDB" id="A0A6S6S9M7"/>
<accession>A0A6S6S9M7</accession>
<reference evidence="1" key="1">
    <citation type="submission" date="2020-01" db="EMBL/GenBank/DDBJ databases">
        <authorList>
            <person name="Meier V. D."/>
            <person name="Meier V D."/>
        </authorList>
    </citation>
    <scope>NUCLEOTIDE SEQUENCE</scope>
    <source>
        <strain evidence="1">HLG_WM_MAG_06</strain>
    </source>
</reference>
<sequence>MLIGVNTIHATNVQNLDKLEAEKKALVLKLEAYTIQKKIIEMENFIEQDKVEKEKVREREKALLQLKSDLRADRNRAKRSRVEYIELR</sequence>
<dbReference type="EMBL" id="CACVAP010000017">
    <property type="protein sequence ID" value="CAA6799333.1"/>
    <property type="molecule type" value="Genomic_DNA"/>
</dbReference>